<feature type="non-terminal residue" evidence="1">
    <location>
        <position position="42"/>
    </location>
</feature>
<reference evidence="1" key="1">
    <citation type="submission" date="2021-06" db="EMBL/GenBank/DDBJ databases">
        <authorList>
            <person name="Kallberg Y."/>
            <person name="Tangrot J."/>
            <person name="Rosling A."/>
        </authorList>
    </citation>
    <scope>NUCLEOTIDE SEQUENCE</scope>
    <source>
        <strain evidence="1">MA461A</strain>
    </source>
</reference>
<proteinExistence type="predicted"/>
<dbReference type="EMBL" id="CAJVQC010073287">
    <property type="protein sequence ID" value="CAG8812149.1"/>
    <property type="molecule type" value="Genomic_DNA"/>
</dbReference>
<accession>A0ACA9RWI3</accession>
<comment type="caution">
    <text evidence="1">The sequence shown here is derived from an EMBL/GenBank/DDBJ whole genome shotgun (WGS) entry which is preliminary data.</text>
</comment>
<sequence length="42" mass="5049">TLHHKLAVAMPTEIRLFLIQLYIKKVYRDYIAPTSHLHRTFI</sequence>
<gene>
    <name evidence="1" type="ORF">RPERSI_LOCUS23466</name>
</gene>
<evidence type="ECO:0000313" key="1">
    <source>
        <dbReference type="EMBL" id="CAG8812149.1"/>
    </source>
</evidence>
<feature type="non-terminal residue" evidence="1">
    <location>
        <position position="1"/>
    </location>
</feature>
<dbReference type="Proteomes" id="UP000789920">
    <property type="component" value="Unassembled WGS sequence"/>
</dbReference>
<organism evidence="1 2">
    <name type="scientific">Racocetra persica</name>
    <dbReference type="NCBI Taxonomy" id="160502"/>
    <lineage>
        <taxon>Eukaryota</taxon>
        <taxon>Fungi</taxon>
        <taxon>Fungi incertae sedis</taxon>
        <taxon>Mucoromycota</taxon>
        <taxon>Glomeromycotina</taxon>
        <taxon>Glomeromycetes</taxon>
        <taxon>Diversisporales</taxon>
        <taxon>Gigasporaceae</taxon>
        <taxon>Racocetra</taxon>
    </lineage>
</organism>
<protein>
    <submittedName>
        <fullName evidence="1">22400_t:CDS:1</fullName>
    </submittedName>
</protein>
<evidence type="ECO:0000313" key="2">
    <source>
        <dbReference type="Proteomes" id="UP000789920"/>
    </source>
</evidence>
<keyword evidence="2" id="KW-1185">Reference proteome</keyword>
<name>A0ACA9RWI3_9GLOM</name>